<evidence type="ECO:0000313" key="1">
    <source>
        <dbReference type="EMBL" id="VAX01313.1"/>
    </source>
</evidence>
<reference evidence="1" key="1">
    <citation type="submission" date="2018-06" db="EMBL/GenBank/DDBJ databases">
        <authorList>
            <person name="Zhirakovskaya E."/>
        </authorList>
    </citation>
    <scope>NUCLEOTIDE SEQUENCE</scope>
</reference>
<organism evidence="1">
    <name type="scientific">hydrothermal vent metagenome</name>
    <dbReference type="NCBI Taxonomy" id="652676"/>
    <lineage>
        <taxon>unclassified sequences</taxon>
        <taxon>metagenomes</taxon>
        <taxon>ecological metagenomes</taxon>
    </lineage>
</organism>
<dbReference type="EMBL" id="UOFS01000048">
    <property type="protein sequence ID" value="VAX01313.1"/>
    <property type="molecule type" value="Genomic_DNA"/>
</dbReference>
<name>A0A3B1AMX5_9ZZZZ</name>
<protein>
    <recommendedName>
        <fullName evidence="2">Competence protein ComFB</fullName>
    </recommendedName>
</protein>
<dbReference type="InterPro" id="IPR019657">
    <property type="entry name" value="ComFB"/>
</dbReference>
<dbReference type="AlphaFoldDB" id="A0A3B1AMX5"/>
<dbReference type="Pfam" id="PF10719">
    <property type="entry name" value="ComFB"/>
    <property type="match status" value="1"/>
</dbReference>
<sequence length="92" mass="10873">MPFDSISNYYEQLVFDSITKNVVVPNDVDHDDFLLDIACVALNKLPARYIRHNVDMIFYTKTNEREEMLKLVDNTIQDAFKYVLKHHPKKNL</sequence>
<accession>A0A3B1AMX5</accession>
<proteinExistence type="predicted"/>
<evidence type="ECO:0008006" key="2">
    <source>
        <dbReference type="Google" id="ProtNLM"/>
    </source>
</evidence>
<gene>
    <name evidence="1" type="ORF">MNBD_GAMMA22-3124</name>
</gene>